<dbReference type="OrthoDB" id="5979581at2759"/>
<dbReference type="GeneID" id="94835841"/>
<comment type="caution">
    <text evidence="12">The sequence shown here is derived from an EMBL/GenBank/DDBJ whole genome shotgun (WGS) entry which is preliminary data.</text>
</comment>
<dbReference type="InterPro" id="IPR008271">
    <property type="entry name" value="Ser/Thr_kinase_AS"/>
</dbReference>
<feature type="region of interest" description="Disordered" evidence="10">
    <location>
        <begin position="278"/>
        <end position="303"/>
    </location>
</feature>
<name>A0A1J4KHT5_9EUKA</name>
<feature type="cross-link" description="Glycyl lysine isopeptide (Lys-Gly) (interchain with G-Cter in SUMO2)" evidence="8">
    <location>
        <position position="136"/>
    </location>
</feature>
<dbReference type="PROSITE" id="PS00108">
    <property type="entry name" value="PROTEIN_KINASE_ST"/>
    <property type="match status" value="1"/>
</dbReference>
<feature type="compositionally biased region" description="Low complexity" evidence="10">
    <location>
        <begin position="202"/>
        <end position="214"/>
    </location>
</feature>
<reference evidence="12" key="1">
    <citation type="submission" date="2016-10" db="EMBL/GenBank/DDBJ databases">
        <authorList>
            <person name="Benchimol M."/>
            <person name="Almeida L.G."/>
            <person name="Vasconcelos A.T."/>
            <person name="Perreira-Neves A."/>
            <person name="Rosa I.A."/>
            <person name="Tasca T."/>
            <person name="Bogo M.R."/>
            <person name="de Souza W."/>
        </authorList>
    </citation>
    <scope>NUCLEOTIDE SEQUENCE [LARGE SCALE GENOMIC DNA]</scope>
    <source>
        <strain evidence="12">K</strain>
    </source>
</reference>
<evidence type="ECO:0000256" key="7">
    <source>
        <dbReference type="PIRSR" id="PIRSR630616-2"/>
    </source>
</evidence>
<dbReference type="SMART" id="SM00220">
    <property type="entry name" value="S_TKc"/>
    <property type="match status" value="1"/>
</dbReference>
<feature type="binding site" evidence="7 9">
    <location>
        <position position="43"/>
    </location>
    <ligand>
        <name>ATP</name>
        <dbReference type="ChEBI" id="CHEBI:30616"/>
    </ligand>
</feature>
<accession>A0A1J4KHT5</accession>
<keyword evidence="4" id="KW-0418">Kinase</keyword>
<dbReference type="PROSITE" id="PS00107">
    <property type="entry name" value="PROTEIN_KINASE_ATP"/>
    <property type="match status" value="1"/>
</dbReference>
<keyword evidence="1" id="KW-0723">Serine/threonine-protein kinase</keyword>
<evidence type="ECO:0000256" key="5">
    <source>
        <dbReference type="ARBA" id="ARBA00022840"/>
    </source>
</evidence>
<evidence type="ECO:0000313" key="13">
    <source>
        <dbReference type="Proteomes" id="UP000179807"/>
    </source>
</evidence>
<dbReference type="PANTHER" id="PTHR24350">
    <property type="entry name" value="SERINE/THREONINE-PROTEIN KINASE IAL-RELATED"/>
    <property type="match status" value="1"/>
</dbReference>
<proteinExistence type="predicted"/>
<evidence type="ECO:0000256" key="2">
    <source>
        <dbReference type="ARBA" id="ARBA00022679"/>
    </source>
</evidence>
<keyword evidence="3 7" id="KW-0547">Nucleotide-binding</keyword>
<dbReference type="EMBL" id="MLAK01000606">
    <property type="protein sequence ID" value="OHT10602.1"/>
    <property type="molecule type" value="Genomic_DNA"/>
</dbReference>
<sequence length="557" mass="63414">MKGQVISHYKLVDIIGKGTFSVVYKAIDMNKSPNQKNHIVAIKAIEKSQIDQEKQKREATISLQLQHPNIANFFEVIDDENYVYFVMEFFQDGTFLDYLKKLGHGLDERKACFFFKQMAEAVGYLHSKNIIHRDIKFENFVVVNKKNSSSKSAGGPNLNKRNNKTGSDFQGLNGRIKRDLNNQNDKSHHNNIYTNPFCQTQNNNVNNMTNNNSNHQEDQNNQHHYYNNPFFNKSVNNSNSNNNKDDDSNYNFKKMERKSKRLISSSNNVGVNLNNDENITSSSGNINHCMSSDHTSLSSRGEINTDENQNQLDESEDDILIKLIDFGFSIKSENSDNPSNPLKNTFCGSLSYSAPEIITNTAYTDSIDIWSLGVVLFGMIFGTFPFQGAGEVLMNEILTSQPVFPKHVSNELQNLIIGMLKKKPHQRLNIDQILQHRWIAENTSTMANPFLDEVITIHSTNKLLNYIKPRPDNHRSNDKAGMKPKLLRENLVDKSLTAQTINLSLNKNVSPPKKIDGQRSMGTNLILKEPVLPSHSYDYRNNPKLKYRASILPKTFA</sequence>
<feature type="active site" description="Proton acceptor" evidence="6">
    <location>
        <position position="134"/>
    </location>
</feature>
<dbReference type="PROSITE" id="PS50011">
    <property type="entry name" value="PROTEIN_KINASE_DOM"/>
    <property type="match status" value="1"/>
</dbReference>
<keyword evidence="13" id="KW-1185">Reference proteome</keyword>
<evidence type="ECO:0000256" key="6">
    <source>
        <dbReference type="PIRSR" id="PIRSR630616-1"/>
    </source>
</evidence>
<feature type="compositionally biased region" description="Polar residues" evidence="10">
    <location>
        <begin position="190"/>
        <end position="201"/>
    </location>
</feature>
<dbReference type="InterPro" id="IPR011009">
    <property type="entry name" value="Kinase-like_dom_sf"/>
</dbReference>
<evidence type="ECO:0000256" key="8">
    <source>
        <dbReference type="PIRSR" id="PIRSR630616-3"/>
    </source>
</evidence>
<feature type="compositionally biased region" description="Low complexity" evidence="10">
    <location>
        <begin position="222"/>
        <end position="242"/>
    </location>
</feature>
<dbReference type="AlphaFoldDB" id="A0A1J4KHT5"/>
<evidence type="ECO:0000256" key="3">
    <source>
        <dbReference type="ARBA" id="ARBA00022741"/>
    </source>
</evidence>
<protein>
    <recommendedName>
        <fullName evidence="11">Protein kinase domain-containing protein</fullName>
    </recommendedName>
</protein>
<gene>
    <name evidence="12" type="ORF">TRFO_20003</name>
</gene>
<dbReference type="SUPFAM" id="SSF56112">
    <property type="entry name" value="Protein kinase-like (PK-like)"/>
    <property type="match status" value="1"/>
</dbReference>
<dbReference type="InterPro" id="IPR030616">
    <property type="entry name" value="Aur-like"/>
</dbReference>
<dbReference type="Gene3D" id="1.10.510.10">
    <property type="entry name" value="Transferase(Phosphotransferase) domain 1"/>
    <property type="match status" value="2"/>
</dbReference>
<evidence type="ECO:0000313" key="12">
    <source>
        <dbReference type="EMBL" id="OHT10602.1"/>
    </source>
</evidence>
<dbReference type="InterPro" id="IPR017441">
    <property type="entry name" value="Protein_kinase_ATP_BS"/>
</dbReference>
<feature type="region of interest" description="Disordered" evidence="10">
    <location>
        <begin position="147"/>
        <end position="250"/>
    </location>
</feature>
<dbReference type="GO" id="GO:0004674">
    <property type="term" value="F:protein serine/threonine kinase activity"/>
    <property type="evidence" value="ECO:0007669"/>
    <property type="project" value="UniProtKB-KW"/>
</dbReference>
<evidence type="ECO:0000256" key="4">
    <source>
        <dbReference type="ARBA" id="ARBA00022777"/>
    </source>
</evidence>
<dbReference type="GO" id="GO:0005524">
    <property type="term" value="F:ATP binding"/>
    <property type="evidence" value="ECO:0007669"/>
    <property type="project" value="UniProtKB-UniRule"/>
</dbReference>
<evidence type="ECO:0000256" key="1">
    <source>
        <dbReference type="ARBA" id="ARBA00022527"/>
    </source>
</evidence>
<keyword evidence="2" id="KW-0808">Transferase</keyword>
<dbReference type="Pfam" id="PF00069">
    <property type="entry name" value="Pkinase"/>
    <property type="match status" value="2"/>
</dbReference>
<organism evidence="12 13">
    <name type="scientific">Tritrichomonas foetus</name>
    <dbReference type="NCBI Taxonomy" id="1144522"/>
    <lineage>
        <taxon>Eukaryota</taxon>
        <taxon>Metamonada</taxon>
        <taxon>Parabasalia</taxon>
        <taxon>Tritrichomonadida</taxon>
        <taxon>Tritrichomonadidae</taxon>
        <taxon>Tritrichomonas</taxon>
    </lineage>
</organism>
<feature type="compositionally biased region" description="Polar residues" evidence="10">
    <location>
        <begin position="279"/>
        <end position="303"/>
    </location>
</feature>
<feature type="binding site" evidence="7">
    <location>
        <begin position="138"/>
        <end position="139"/>
    </location>
    <ligand>
        <name>ATP</name>
        <dbReference type="ChEBI" id="CHEBI:30616"/>
    </ligand>
</feature>
<evidence type="ECO:0000259" key="11">
    <source>
        <dbReference type="PROSITE" id="PS50011"/>
    </source>
</evidence>
<dbReference type="RefSeq" id="XP_068363738.1">
    <property type="nucleotide sequence ID" value="XM_068501137.1"/>
</dbReference>
<evidence type="ECO:0000256" key="9">
    <source>
        <dbReference type="PROSITE-ProRule" id="PRU10141"/>
    </source>
</evidence>
<feature type="compositionally biased region" description="Basic and acidic residues" evidence="10">
    <location>
        <begin position="176"/>
        <end position="188"/>
    </location>
</feature>
<dbReference type="Proteomes" id="UP000179807">
    <property type="component" value="Unassembled WGS sequence"/>
</dbReference>
<dbReference type="InterPro" id="IPR000719">
    <property type="entry name" value="Prot_kinase_dom"/>
</dbReference>
<evidence type="ECO:0000256" key="10">
    <source>
        <dbReference type="SAM" id="MobiDB-lite"/>
    </source>
</evidence>
<keyword evidence="5 7" id="KW-0067">ATP-binding</keyword>
<dbReference type="VEuPathDB" id="TrichDB:TRFO_20003"/>
<feature type="domain" description="Protein kinase" evidence="11">
    <location>
        <begin position="9"/>
        <end position="439"/>
    </location>
</feature>